<gene>
    <name evidence="1" type="ORF">RUMOBE_02028</name>
</gene>
<evidence type="ECO:0000313" key="2">
    <source>
        <dbReference type="Proteomes" id="UP000006002"/>
    </source>
</evidence>
<sequence length="34" mass="3965">MDWYNMSIKMQNISMINVHNADGRRRVVKSAGIK</sequence>
<protein>
    <submittedName>
        <fullName evidence="1">Uncharacterized protein</fullName>
    </submittedName>
</protein>
<reference evidence="1 2" key="1">
    <citation type="submission" date="2007-03" db="EMBL/GenBank/DDBJ databases">
        <authorList>
            <person name="Fulton L."/>
            <person name="Clifton S."/>
            <person name="Fulton B."/>
            <person name="Xu J."/>
            <person name="Minx P."/>
            <person name="Pepin K.H."/>
            <person name="Johnson M."/>
            <person name="Thiruvilangam P."/>
            <person name="Bhonagiri V."/>
            <person name="Nash W.E."/>
            <person name="Mardis E.R."/>
            <person name="Wilson R.K."/>
        </authorList>
    </citation>
    <scope>NUCLEOTIDE SEQUENCE [LARGE SCALE GENOMIC DNA]</scope>
    <source>
        <strain evidence="1 2">ATCC 29174</strain>
    </source>
</reference>
<reference evidence="1 2" key="2">
    <citation type="submission" date="2007-04" db="EMBL/GenBank/DDBJ databases">
        <title>Draft genome sequence of Ruminococcus obeum (ATCC 29174).</title>
        <authorList>
            <person name="Sudarsanam P."/>
            <person name="Ley R."/>
            <person name="Guruge J."/>
            <person name="Turnbaugh P.J."/>
            <person name="Mahowald M."/>
            <person name="Liep D."/>
            <person name="Gordon J."/>
        </authorList>
    </citation>
    <scope>NUCLEOTIDE SEQUENCE [LARGE SCALE GENOMIC DNA]</scope>
    <source>
        <strain evidence="1 2">ATCC 29174</strain>
    </source>
</reference>
<organism evidence="1 2">
    <name type="scientific">Blautia obeum ATCC 29174</name>
    <dbReference type="NCBI Taxonomy" id="411459"/>
    <lineage>
        <taxon>Bacteria</taxon>
        <taxon>Bacillati</taxon>
        <taxon>Bacillota</taxon>
        <taxon>Clostridia</taxon>
        <taxon>Lachnospirales</taxon>
        <taxon>Lachnospiraceae</taxon>
        <taxon>Blautia</taxon>
    </lineage>
</organism>
<accession>A5ZSQ0</accession>
<proteinExistence type="predicted"/>
<dbReference type="AlphaFoldDB" id="A5ZSQ0"/>
<dbReference type="Proteomes" id="UP000006002">
    <property type="component" value="Unassembled WGS sequence"/>
</dbReference>
<dbReference type="EMBL" id="AAVO02000007">
    <property type="protein sequence ID" value="EDM87462.1"/>
    <property type="molecule type" value="Genomic_DNA"/>
</dbReference>
<comment type="caution">
    <text evidence="1">The sequence shown here is derived from an EMBL/GenBank/DDBJ whole genome shotgun (WGS) entry which is preliminary data.</text>
</comment>
<dbReference type="HOGENOM" id="CLU_3372390_0_0_9"/>
<evidence type="ECO:0000313" key="1">
    <source>
        <dbReference type="EMBL" id="EDM87462.1"/>
    </source>
</evidence>
<name>A5ZSQ0_9FIRM</name>